<accession>A0A1A3PAB2</accession>
<evidence type="ECO:0000256" key="1">
    <source>
        <dbReference type="SAM" id="MobiDB-lite"/>
    </source>
</evidence>
<dbReference type="AlphaFoldDB" id="A0A1A3PAB2"/>
<dbReference type="EMBL" id="LZLS01000050">
    <property type="protein sequence ID" value="OBK29532.1"/>
    <property type="molecule type" value="Genomic_DNA"/>
</dbReference>
<feature type="compositionally biased region" description="Polar residues" evidence="1">
    <location>
        <begin position="288"/>
        <end position="298"/>
    </location>
</feature>
<organism evidence="2 3">
    <name type="scientific">Mycobacterium asiaticum</name>
    <dbReference type="NCBI Taxonomy" id="1790"/>
    <lineage>
        <taxon>Bacteria</taxon>
        <taxon>Bacillati</taxon>
        <taxon>Actinomycetota</taxon>
        <taxon>Actinomycetes</taxon>
        <taxon>Mycobacteriales</taxon>
        <taxon>Mycobacteriaceae</taxon>
        <taxon>Mycobacterium</taxon>
    </lineage>
</organism>
<proteinExistence type="predicted"/>
<feature type="region of interest" description="Disordered" evidence="1">
    <location>
        <begin position="169"/>
        <end position="205"/>
    </location>
</feature>
<name>A0A1A3PAB2_MYCAS</name>
<evidence type="ECO:0000313" key="2">
    <source>
        <dbReference type="EMBL" id="OBK29532.1"/>
    </source>
</evidence>
<evidence type="ECO:0000313" key="3">
    <source>
        <dbReference type="Proteomes" id="UP000093928"/>
    </source>
</evidence>
<protein>
    <submittedName>
        <fullName evidence="2">Uncharacterized protein</fullName>
    </submittedName>
</protein>
<dbReference type="Proteomes" id="UP000093928">
    <property type="component" value="Unassembled WGS sequence"/>
</dbReference>
<dbReference type="RefSeq" id="WP_065143091.1">
    <property type="nucleotide sequence ID" value="NZ_LZLS01000050.1"/>
</dbReference>
<comment type="caution">
    <text evidence="2">The sequence shown here is derived from an EMBL/GenBank/DDBJ whole genome shotgun (WGS) entry which is preliminary data.</text>
</comment>
<dbReference type="OrthoDB" id="4752262at2"/>
<feature type="region of interest" description="Disordered" evidence="1">
    <location>
        <begin position="281"/>
        <end position="302"/>
    </location>
</feature>
<gene>
    <name evidence="2" type="ORF">A5634_18160</name>
</gene>
<reference evidence="2 3" key="1">
    <citation type="submission" date="2016-06" db="EMBL/GenBank/DDBJ databases">
        <authorList>
            <person name="Kjaerup R.B."/>
            <person name="Dalgaard T.S."/>
            <person name="Juul-Madsen H.R."/>
        </authorList>
    </citation>
    <scope>NUCLEOTIDE SEQUENCE [LARGE SCALE GENOMIC DNA]</scope>
    <source>
        <strain evidence="2 3">1165133.8</strain>
    </source>
</reference>
<sequence length="327" mass="35808">MSGQLVGRILALTAEGYFDGLDERYWRALIAIAEKAGADRRRPATHAQVRWEWIEGATRDLKKGKHASRRTADRAVAALKQWGVITLVQRGYRATPNADPQAPVYEVVLPPDRPSVRATQTSGAKDQEPFTPHSGPFTPNPDTVRATPNAVTCGDSPHDVVHDVINDVTPSLRSGGKVSPEQPLPRFDPNDPDAPPPSEFCDEHPHGTEEPCIPCKYRRLNAKRYLEDLNAYWDSQEPPPTEMARASDWAVAGEAAPPPPEPDFARSLFAPVAVPAPLALEASGPRRVTSTPPLTQDEQCAKHPVQPNANCVVCRTYARGRGERPQP</sequence>
<feature type="region of interest" description="Disordered" evidence="1">
    <location>
        <begin position="113"/>
        <end position="141"/>
    </location>
</feature>